<reference evidence="4" key="1">
    <citation type="journal article" date="2006" name="Science">
        <title>Ancient noncoding elements conserved in the human genome.</title>
        <authorList>
            <person name="Venkatesh B."/>
            <person name="Kirkness E.F."/>
            <person name="Loh Y.H."/>
            <person name="Halpern A.L."/>
            <person name="Lee A.P."/>
            <person name="Johnson J."/>
            <person name="Dandona N."/>
            <person name="Viswanathan L.D."/>
            <person name="Tay A."/>
            <person name="Venter J.C."/>
            <person name="Strausberg R.L."/>
            <person name="Brenner S."/>
        </authorList>
    </citation>
    <scope>NUCLEOTIDE SEQUENCE [LARGE SCALE GENOMIC DNA]</scope>
</reference>
<keyword evidence="4" id="KW-1185">Reference proteome</keyword>
<keyword evidence="2" id="KW-1133">Transmembrane helix</keyword>
<dbReference type="GeneID" id="103186619"/>
<dbReference type="InterPro" id="IPR002816">
    <property type="entry name" value="TraB/PrgY/GumN_fam"/>
</dbReference>
<gene>
    <name evidence="3" type="primary">LOC103186619</name>
</gene>
<dbReference type="PANTHER" id="PTHR21530:SF7">
    <property type="entry name" value="TRAB DOMAIN-CONTAINING PROTEIN"/>
    <property type="match status" value="1"/>
</dbReference>
<evidence type="ECO:0000313" key="3">
    <source>
        <dbReference type="Ensembl" id="ENSCMIP00000045849.1"/>
    </source>
</evidence>
<feature type="compositionally biased region" description="Polar residues" evidence="1">
    <location>
        <begin position="41"/>
        <end position="56"/>
    </location>
</feature>
<keyword evidence="2" id="KW-0812">Transmembrane</keyword>
<dbReference type="InParanoid" id="A0A4W3JQT7"/>
<dbReference type="Ensembl" id="ENSCMIT00000046502.1">
    <property type="protein sequence ID" value="ENSCMIP00000045849.1"/>
    <property type="gene ID" value="ENSCMIG00000018892.1"/>
</dbReference>
<feature type="transmembrane region" description="Helical" evidence="2">
    <location>
        <begin position="411"/>
        <end position="433"/>
    </location>
</feature>
<reference evidence="3" key="4">
    <citation type="submission" date="2025-08" db="UniProtKB">
        <authorList>
            <consortium name="Ensembl"/>
        </authorList>
    </citation>
    <scope>IDENTIFICATION</scope>
</reference>
<name>A0A4W3JQT7_CALMI</name>
<protein>
    <submittedName>
        <fullName evidence="3">TraB domain-containing protein-like</fullName>
    </submittedName>
</protein>
<dbReference type="InterPro" id="IPR046345">
    <property type="entry name" value="TraB_PrgY-like"/>
</dbReference>
<dbReference type="Pfam" id="PF01963">
    <property type="entry name" value="TraB_PrgY_gumN"/>
    <property type="match status" value="1"/>
</dbReference>
<accession>A0A4W3JQT7</accession>
<dbReference type="KEGG" id="cmk:103186619"/>
<dbReference type="PANTHER" id="PTHR21530">
    <property type="entry name" value="PHEROMONE SHUTDOWN PROTEIN"/>
    <property type="match status" value="1"/>
</dbReference>
<dbReference type="Proteomes" id="UP000314986">
    <property type="component" value="Unassembled WGS sequence"/>
</dbReference>
<evidence type="ECO:0000256" key="2">
    <source>
        <dbReference type="SAM" id="Phobius"/>
    </source>
</evidence>
<dbReference type="OMA" id="NWERRWA"/>
<evidence type="ECO:0000313" key="4">
    <source>
        <dbReference type="Proteomes" id="UP000314986"/>
    </source>
</evidence>
<reference evidence="4" key="2">
    <citation type="journal article" date="2007" name="PLoS Biol.">
        <title>Survey sequencing and comparative analysis of the elephant shark (Callorhinchus milii) genome.</title>
        <authorList>
            <person name="Venkatesh B."/>
            <person name="Kirkness E.F."/>
            <person name="Loh Y.H."/>
            <person name="Halpern A.L."/>
            <person name="Lee A.P."/>
            <person name="Johnson J."/>
            <person name="Dandona N."/>
            <person name="Viswanathan L.D."/>
            <person name="Tay A."/>
            <person name="Venter J.C."/>
            <person name="Strausberg R.L."/>
            <person name="Brenner S."/>
        </authorList>
    </citation>
    <scope>NUCLEOTIDE SEQUENCE [LARGE SCALE GENOMIC DNA]</scope>
</reference>
<feature type="region of interest" description="Disordered" evidence="1">
    <location>
        <begin position="41"/>
        <end position="62"/>
    </location>
</feature>
<dbReference type="AlphaFoldDB" id="A0A4W3JQT7"/>
<dbReference type="GeneTree" id="ENSGT00390000009067"/>
<organism evidence="3 4">
    <name type="scientific">Callorhinchus milii</name>
    <name type="common">Ghost shark</name>
    <dbReference type="NCBI Taxonomy" id="7868"/>
    <lineage>
        <taxon>Eukaryota</taxon>
        <taxon>Metazoa</taxon>
        <taxon>Chordata</taxon>
        <taxon>Craniata</taxon>
        <taxon>Vertebrata</taxon>
        <taxon>Chondrichthyes</taxon>
        <taxon>Holocephali</taxon>
        <taxon>Chimaeriformes</taxon>
        <taxon>Callorhinchidae</taxon>
        <taxon>Callorhinchus</taxon>
    </lineage>
</organism>
<dbReference type="STRING" id="7868.ENSCMIP00000045849"/>
<keyword evidence="2" id="KW-0472">Membrane</keyword>
<dbReference type="CDD" id="cd14726">
    <property type="entry name" value="TraB_PrgY-like"/>
    <property type="match status" value="1"/>
</dbReference>
<sequence length="445" mass="49477">MFRTIRWCRRLPGAGAQDVRNWLLWDLVNRRLQPVQRWSDASDTSLSKPVQNQGSDQTRRTSLRNNCFPYSSLASWSLISQLLLGGKVGSKPGPFIFPGGVNDQPDLDSEAGVEVLDANDLEAVIEYEEKDLADLEKRRALRHVEGFTPPESVTLLQTADGSRVYVVGVAHFSEQSQQDVLQMVRAMQPDVVMVELCSGREDVMLLPEDMALKEAQSLSLSKIGRTIRRNGLGLGLVQSTIILIQAKVTKKLNMAPGGEMRVAFSAAEQVPGCRVLLGDRSIEVTLRRVLGAVDFTTLYKVVTYDSPKRQTATNISKARVEEMKKKEAVEEILAESHKQSPSLTRVLISERDQFLVHAARRAAKPIPLKDGTRFPAIVVVVVGAGHVPGMIENWDKTIDIQEITRIPPPGSALRSMQLVFNAAITILVSYIFYRVYKRVRPQGNP</sequence>
<proteinExistence type="predicted"/>
<reference evidence="4" key="3">
    <citation type="journal article" date="2014" name="Nature">
        <title>Elephant shark genome provides unique insights into gnathostome evolution.</title>
        <authorList>
            <consortium name="International Elephant Shark Genome Sequencing Consortium"/>
            <person name="Venkatesh B."/>
            <person name="Lee A.P."/>
            <person name="Ravi V."/>
            <person name="Maurya A.K."/>
            <person name="Lian M.M."/>
            <person name="Swann J.B."/>
            <person name="Ohta Y."/>
            <person name="Flajnik M.F."/>
            <person name="Sutoh Y."/>
            <person name="Kasahara M."/>
            <person name="Hoon S."/>
            <person name="Gangu V."/>
            <person name="Roy S.W."/>
            <person name="Irimia M."/>
            <person name="Korzh V."/>
            <person name="Kondrychyn I."/>
            <person name="Lim Z.W."/>
            <person name="Tay B.H."/>
            <person name="Tohari S."/>
            <person name="Kong K.W."/>
            <person name="Ho S."/>
            <person name="Lorente-Galdos B."/>
            <person name="Quilez J."/>
            <person name="Marques-Bonet T."/>
            <person name="Raney B.J."/>
            <person name="Ingham P.W."/>
            <person name="Tay A."/>
            <person name="Hillier L.W."/>
            <person name="Minx P."/>
            <person name="Boehm T."/>
            <person name="Wilson R.K."/>
            <person name="Brenner S."/>
            <person name="Warren W.C."/>
        </authorList>
    </citation>
    <scope>NUCLEOTIDE SEQUENCE [LARGE SCALE GENOMIC DNA]</scope>
</reference>
<dbReference type="OrthoDB" id="48306at2759"/>
<reference evidence="3" key="5">
    <citation type="submission" date="2025-09" db="UniProtKB">
        <authorList>
            <consortium name="Ensembl"/>
        </authorList>
    </citation>
    <scope>IDENTIFICATION</scope>
</reference>
<evidence type="ECO:0000256" key="1">
    <source>
        <dbReference type="SAM" id="MobiDB-lite"/>
    </source>
</evidence>